<keyword evidence="2" id="KW-0732">Signal</keyword>
<dbReference type="InParanoid" id="A0A2T3AT21"/>
<evidence type="ECO:0000256" key="2">
    <source>
        <dbReference type="SAM" id="SignalP"/>
    </source>
</evidence>
<feature type="region of interest" description="Disordered" evidence="1">
    <location>
        <begin position="57"/>
        <end position="77"/>
    </location>
</feature>
<proteinExistence type="predicted"/>
<evidence type="ECO:0000313" key="3">
    <source>
        <dbReference type="EMBL" id="PSS10635.1"/>
    </source>
</evidence>
<keyword evidence="4" id="KW-1185">Reference proteome</keyword>
<dbReference type="Proteomes" id="UP000241818">
    <property type="component" value="Unassembled WGS sequence"/>
</dbReference>
<feature type="chain" id="PRO_5015455848" evidence="2">
    <location>
        <begin position="29"/>
        <end position="77"/>
    </location>
</feature>
<organism evidence="3 4">
    <name type="scientific">Amorphotheca resinae ATCC 22711</name>
    <dbReference type="NCBI Taxonomy" id="857342"/>
    <lineage>
        <taxon>Eukaryota</taxon>
        <taxon>Fungi</taxon>
        <taxon>Dikarya</taxon>
        <taxon>Ascomycota</taxon>
        <taxon>Pezizomycotina</taxon>
        <taxon>Leotiomycetes</taxon>
        <taxon>Helotiales</taxon>
        <taxon>Amorphothecaceae</taxon>
        <taxon>Amorphotheca</taxon>
    </lineage>
</organism>
<accession>A0A2T3AT21</accession>
<protein>
    <submittedName>
        <fullName evidence="3">Uncharacterized protein</fullName>
    </submittedName>
</protein>
<sequence length="77" mass="7767">MILLSWPPLPGALSLSLSLSLSLHYSSAVQLYAPLETTGRVKPGAVQLVRSEMPVVGKGGQGRIGDAQGGGAAAGQP</sequence>
<feature type="signal peptide" evidence="2">
    <location>
        <begin position="1"/>
        <end position="28"/>
    </location>
</feature>
<dbReference type="AlphaFoldDB" id="A0A2T3AT21"/>
<dbReference type="RefSeq" id="XP_024717814.1">
    <property type="nucleotide sequence ID" value="XM_024867013.1"/>
</dbReference>
<gene>
    <name evidence="3" type="ORF">M430DRAFT_36900</name>
</gene>
<evidence type="ECO:0000313" key="4">
    <source>
        <dbReference type="Proteomes" id="UP000241818"/>
    </source>
</evidence>
<evidence type="ECO:0000256" key="1">
    <source>
        <dbReference type="SAM" id="MobiDB-lite"/>
    </source>
</evidence>
<reference evidence="3 4" key="1">
    <citation type="journal article" date="2018" name="New Phytol.">
        <title>Comparative genomics and transcriptomics depict ericoid mycorrhizal fungi as versatile saprotrophs and plant mutualists.</title>
        <authorList>
            <person name="Martino E."/>
            <person name="Morin E."/>
            <person name="Grelet G.A."/>
            <person name="Kuo A."/>
            <person name="Kohler A."/>
            <person name="Daghino S."/>
            <person name="Barry K.W."/>
            <person name="Cichocki N."/>
            <person name="Clum A."/>
            <person name="Dockter R.B."/>
            <person name="Hainaut M."/>
            <person name="Kuo R.C."/>
            <person name="LaButti K."/>
            <person name="Lindahl B.D."/>
            <person name="Lindquist E.A."/>
            <person name="Lipzen A."/>
            <person name="Khouja H.R."/>
            <person name="Magnuson J."/>
            <person name="Murat C."/>
            <person name="Ohm R.A."/>
            <person name="Singer S.W."/>
            <person name="Spatafora J.W."/>
            <person name="Wang M."/>
            <person name="Veneault-Fourrey C."/>
            <person name="Henrissat B."/>
            <person name="Grigoriev I.V."/>
            <person name="Martin F.M."/>
            <person name="Perotto S."/>
        </authorList>
    </citation>
    <scope>NUCLEOTIDE SEQUENCE [LARGE SCALE GENOMIC DNA]</scope>
    <source>
        <strain evidence="3 4">ATCC 22711</strain>
    </source>
</reference>
<dbReference type="GeneID" id="36575094"/>
<dbReference type="EMBL" id="KZ679016">
    <property type="protein sequence ID" value="PSS10635.1"/>
    <property type="molecule type" value="Genomic_DNA"/>
</dbReference>
<name>A0A2T3AT21_AMORE</name>